<evidence type="ECO:0000313" key="5">
    <source>
        <dbReference type="Proteomes" id="UP000215043"/>
    </source>
</evidence>
<evidence type="ECO:0000256" key="1">
    <source>
        <dbReference type="SAM" id="Phobius"/>
    </source>
</evidence>
<feature type="transmembrane region" description="Helical" evidence="1">
    <location>
        <begin position="191"/>
        <end position="210"/>
    </location>
</feature>
<reference evidence="2 5" key="2">
    <citation type="submission" date="2017-08" db="EMBL/GenBank/DDBJ databases">
        <title>The complete genome sequence of moderately halophilic actinomycete Actinopolyspora erythraea YIM 90600, the producer of novel erythromycin, novel actinopolysporins A-C and tubercidin.</title>
        <authorList>
            <person name="Yin M."/>
            <person name="Tang S."/>
        </authorList>
    </citation>
    <scope>NUCLEOTIDE SEQUENCE [LARGE SCALE GENOMIC DNA]</scope>
    <source>
        <strain evidence="2 5">YIM 90600</strain>
    </source>
</reference>
<feature type="transmembrane region" description="Helical" evidence="1">
    <location>
        <begin position="64"/>
        <end position="86"/>
    </location>
</feature>
<keyword evidence="1" id="KW-1133">Transmembrane helix</keyword>
<dbReference type="eggNOG" id="COG5486">
    <property type="taxonomic scope" value="Bacteria"/>
</dbReference>
<feature type="transmembrane region" description="Helical" evidence="1">
    <location>
        <begin position="147"/>
        <end position="170"/>
    </location>
</feature>
<dbReference type="EMBL" id="CP022752">
    <property type="protein sequence ID" value="ASU81366.1"/>
    <property type="molecule type" value="Genomic_DNA"/>
</dbReference>
<dbReference type="AlphaFoldDB" id="A0A099DAA2"/>
<evidence type="ECO:0000313" key="4">
    <source>
        <dbReference type="Proteomes" id="UP000029737"/>
    </source>
</evidence>
<proteinExistence type="predicted"/>
<dbReference type="Proteomes" id="UP000215043">
    <property type="component" value="Chromosome"/>
</dbReference>
<keyword evidence="1" id="KW-0812">Transmembrane</keyword>
<reference evidence="3 4" key="1">
    <citation type="journal article" date="2014" name="PLoS ONE">
        <title>Identification and Characterization of a New Erythromycin Biosynthetic Gene Cluster in Actinopolyspora erythraea YIM90600, a Novel Erythronolide-Producing Halophilic Actinomycete Isolated from Salt Field.</title>
        <authorList>
            <person name="Chen D."/>
            <person name="Feng J."/>
            <person name="Huang L."/>
            <person name="Zhang Q."/>
            <person name="Wu J."/>
            <person name="Zhu X."/>
            <person name="Duan Y."/>
            <person name="Xu Z."/>
        </authorList>
    </citation>
    <scope>NUCLEOTIDE SEQUENCE [LARGE SCALE GENOMIC DNA]</scope>
    <source>
        <strain evidence="3 4">YIM90600</strain>
    </source>
</reference>
<keyword evidence="4" id="KW-1185">Reference proteome</keyword>
<dbReference type="Pfam" id="PF09948">
    <property type="entry name" value="PpoB2"/>
    <property type="match status" value="1"/>
</dbReference>
<protein>
    <submittedName>
        <fullName evidence="2">Metal-binding protein</fullName>
    </submittedName>
</protein>
<gene>
    <name evidence="2" type="ORF">CDG81_22700</name>
    <name evidence="3" type="ORF">IL38_02125</name>
</gene>
<evidence type="ECO:0000313" key="2">
    <source>
        <dbReference type="EMBL" id="ASU81366.1"/>
    </source>
</evidence>
<dbReference type="Proteomes" id="UP000029737">
    <property type="component" value="Unassembled WGS sequence"/>
</dbReference>
<dbReference type="InterPro" id="IPR018688">
    <property type="entry name" value="PpoB2-like"/>
</dbReference>
<feature type="transmembrane region" description="Helical" evidence="1">
    <location>
        <begin position="216"/>
        <end position="233"/>
    </location>
</feature>
<evidence type="ECO:0000313" key="3">
    <source>
        <dbReference type="EMBL" id="KGI82707.1"/>
    </source>
</evidence>
<organism evidence="2 5">
    <name type="scientific">Actinopolyspora erythraea</name>
    <dbReference type="NCBI Taxonomy" id="414996"/>
    <lineage>
        <taxon>Bacteria</taxon>
        <taxon>Bacillati</taxon>
        <taxon>Actinomycetota</taxon>
        <taxon>Actinomycetes</taxon>
        <taxon>Actinopolysporales</taxon>
        <taxon>Actinopolysporaceae</taxon>
        <taxon>Actinopolyspora</taxon>
    </lineage>
</organism>
<dbReference type="KEGG" id="aey:CDG81_22700"/>
<name>A0A099DAA2_9ACTN</name>
<dbReference type="HOGENOM" id="CLU_065506_2_0_11"/>
<dbReference type="RefSeq" id="WP_043571165.1">
    <property type="nucleotide sequence ID" value="NZ_CP022752.1"/>
</dbReference>
<dbReference type="OrthoDB" id="164118at2"/>
<feature type="transmembrane region" description="Helical" evidence="1">
    <location>
        <begin position="21"/>
        <end position="38"/>
    </location>
</feature>
<feature type="transmembrane region" description="Helical" evidence="1">
    <location>
        <begin position="245"/>
        <end position="265"/>
    </location>
</feature>
<keyword evidence="1" id="KW-0472">Membrane</keyword>
<feature type="transmembrane region" description="Helical" evidence="1">
    <location>
        <begin position="107"/>
        <end position="127"/>
    </location>
</feature>
<dbReference type="EMBL" id="JPMV01000009">
    <property type="protein sequence ID" value="KGI82707.1"/>
    <property type="molecule type" value="Genomic_DNA"/>
</dbReference>
<sequence length="269" mass="28126">MTSRAGSRGVPLPGSLSGTELLLAVVLLAFAALAWLLSHSLATPGMRLGILTGARPMAPSGFEWARFGFFLLTWLVMMTAMMLPGITPFTIGMSRLLRVRRAGTGSIPALFVGYLLAWLLTGVAAYACLRAFDALAVSGSATAARSGAAVLVAAGVFQFTPLKQWCLVHCRSPMALLMRHGQRAVRSRRGALLVGCGHGAYCIGCCWALMVVLLAAGMMSLVWMAGVAAVITVEKVLPHGRQSSYAIGALLLGAGLVLLVFPELVGAVA</sequence>
<accession>A0A099DAA2</accession>